<organism evidence="1 2">
    <name type="scientific">Polluticaenibacter yanchengensis</name>
    <dbReference type="NCBI Taxonomy" id="3014562"/>
    <lineage>
        <taxon>Bacteria</taxon>
        <taxon>Pseudomonadati</taxon>
        <taxon>Bacteroidota</taxon>
        <taxon>Chitinophagia</taxon>
        <taxon>Chitinophagales</taxon>
        <taxon>Chitinophagaceae</taxon>
        <taxon>Polluticaenibacter</taxon>
    </lineage>
</organism>
<dbReference type="EMBL" id="JAQGEF010000005">
    <property type="protein sequence ID" value="MDA3614261.1"/>
    <property type="molecule type" value="Genomic_DNA"/>
</dbReference>
<sequence length="175" mass="20944">MVTRTEELYLEAEADIRNNNFTEAFSKYEQIIYEDPGFAPAHNSIGWMFKTQFDNLAKAELHFRAAIKLDKNYAHSYFHLSSLLLDLERFDELEIFLDDCLQINAIDKSWVFHRFGVMNELKHHYSRAIDFYKKALLSSLYNEKIKEYQTDIERCEIKLSIVQPQSKPWFRFVRK</sequence>
<protein>
    <recommendedName>
        <fullName evidence="3">Tetratricopeptide repeat protein</fullName>
    </recommendedName>
</protein>
<evidence type="ECO:0000313" key="1">
    <source>
        <dbReference type="EMBL" id="MDA3614261.1"/>
    </source>
</evidence>
<dbReference type="SUPFAM" id="SSF48452">
    <property type="entry name" value="TPR-like"/>
    <property type="match status" value="1"/>
</dbReference>
<dbReference type="InterPro" id="IPR011990">
    <property type="entry name" value="TPR-like_helical_dom_sf"/>
</dbReference>
<accession>A0ABT4UHE0</accession>
<keyword evidence="2" id="KW-1185">Reference proteome</keyword>
<dbReference type="Gene3D" id="1.25.40.10">
    <property type="entry name" value="Tetratricopeptide repeat domain"/>
    <property type="match status" value="1"/>
</dbReference>
<proteinExistence type="predicted"/>
<dbReference type="Pfam" id="PF13181">
    <property type="entry name" value="TPR_8"/>
    <property type="match status" value="1"/>
</dbReference>
<reference evidence="1 2" key="1">
    <citation type="submission" date="2022-12" db="EMBL/GenBank/DDBJ databases">
        <title>Chitinophagaceae gen. sp. nov., a new member of the family Chitinophagaceae, isolated from soil in a chemical factory.</title>
        <authorList>
            <person name="Ke Z."/>
        </authorList>
    </citation>
    <scope>NUCLEOTIDE SEQUENCE [LARGE SCALE GENOMIC DNA]</scope>
    <source>
        <strain evidence="1 2">LY-5</strain>
    </source>
</reference>
<gene>
    <name evidence="1" type="ORF">O3P16_05540</name>
</gene>
<comment type="caution">
    <text evidence="1">The sequence shown here is derived from an EMBL/GenBank/DDBJ whole genome shotgun (WGS) entry which is preliminary data.</text>
</comment>
<dbReference type="RefSeq" id="WP_407030589.1">
    <property type="nucleotide sequence ID" value="NZ_JAQGEF010000005.1"/>
</dbReference>
<evidence type="ECO:0000313" key="2">
    <source>
        <dbReference type="Proteomes" id="UP001210231"/>
    </source>
</evidence>
<dbReference type="InterPro" id="IPR019734">
    <property type="entry name" value="TPR_rpt"/>
</dbReference>
<dbReference type="Proteomes" id="UP001210231">
    <property type="component" value="Unassembled WGS sequence"/>
</dbReference>
<name>A0ABT4UHE0_9BACT</name>
<evidence type="ECO:0008006" key="3">
    <source>
        <dbReference type="Google" id="ProtNLM"/>
    </source>
</evidence>